<evidence type="ECO:0000313" key="2">
    <source>
        <dbReference type="EMBL" id="KFM99327.1"/>
    </source>
</evidence>
<evidence type="ECO:0000256" key="1">
    <source>
        <dbReference type="SAM" id="Phobius"/>
    </source>
</evidence>
<proteinExistence type="predicted"/>
<gene>
    <name evidence="2" type="ORF">DJ93_4594</name>
</gene>
<protein>
    <submittedName>
        <fullName evidence="2">Putative membrane protein</fullName>
    </submittedName>
</protein>
<feature type="transmembrane region" description="Helical" evidence="1">
    <location>
        <begin position="6"/>
        <end position="22"/>
    </location>
</feature>
<dbReference type="EMBL" id="JMQC01000008">
    <property type="protein sequence ID" value="KFM99327.1"/>
    <property type="molecule type" value="Genomic_DNA"/>
</dbReference>
<feature type="transmembrane region" description="Helical" evidence="1">
    <location>
        <begin position="34"/>
        <end position="53"/>
    </location>
</feature>
<keyword evidence="1" id="KW-0472">Membrane</keyword>
<organism evidence="2 3">
    <name type="scientific">Bacillus clarus</name>
    <dbReference type="NCBI Taxonomy" id="2338372"/>
    <lineage>
        <taxon>Bacteria</taxon>
        <taxon>Bacillati</taxon>
        <taxon>Bacillota</taxon>
        <taxon>Bacilli</taxon>
        <taxon>Bacillales</taxon>
        <taxon>Bacillaceae</taxon>
        <taxon>Bacillus</taxon>
        <taxon>Bacillus cereus group</taxon>
    </lineage>
</organism>
<keyword evidence="1" id="KW-0812">Transmembrane</keyword>
<keyword evidence="1" id="KW-1133">Transmembrane helix</keyword>
<dbReference type="AlphaFoldDB" id="A0A090YN03"/>
<reference evidence="2 3" key="1">
    <citation type="submission" date="2014-04" db="EMBL/GenBank/DDBJ databases">
        <authorList>
            <person name="Bishop-Lilly K.A."/>
            <person name="Broomall S.M."/>
            <person name="Chain P.S."/>
            <person name="Chertkov O."/>
            <person name="Coyne S.R."/>
            <person name="Daligault H.E."/>
            <person name="Davenport K.W."/>
            <person name="Erkkila T."/>
            <person name="Frey K.G."/>
            <person name="Gibbons H.S."/>
            <person name="Gu W."/>
            <person name="Jaissle J."/>
            <person name="Johnson S.L."/>
            <person name="Koroleva G.I."/>
            <person name="Ladner J.T."/>
            <person name="Lo C.-C."/>
            <person name="Minogue T.D."/>
            <person name="Munk C."/>
            <person name="Palacios G.F."/>
            <person name="Redden C.L."/>
            <person name="Rosenzweig C.N."/>
            <person name="Scholz M.B."/>
            <person name="Teshima H."/>
            <person name="Xu Y."/>
        </authorList>
    </citation>
    <scope>NUCLEOTIDE SEQUENCE [LARGE SCALE GENOMIC DNA]</scope>
    <source>
        <strain evidence="2 3">BHP</strain>
    </source>
</reference>
<evidence type="ECO:0000313" key="3">
    <source>
        <dbReference type="Proteomes" id="UP000029389"/>
    </source>
</evidence>
<name>A0A090YN03_9BACI</name>
<dbReference type="Proteomes" id="UP000029389">
    <property type="component" value="Unassembled WGS sequence"/>
</dbReference>
<comment type="caution">
    <text evidence="2">The sequence shown here is derived from an EMBL/GenBank/DDBJ whole genome shotgun (WGS) entry which is preliminary data.</text>
</comment>
<sequence>MSETIIICLYIVFGISAVLGLIKELKKPEKNQFLILFDSLILIAAIFLVASIFI</sequence>
<accession>A0A090YN03</accession>